<accession>A0A9P8TVR5</accession>
<gene>
    <name evidence="1" type="ORF">Trco_004682</name>
</gene>
<protein>
    <submittedName>
        <fullName evidence="1">Uncharacterized protein</fullName>
    </submittedName>
</protein>
<dbReference type="EMBL" id="JAIWOZ010000004">
    <property type="protein sequence ID" value="KAH6605529.1"/>
    <property type="molecule type" value="Genomic_DNA"/>
</dbReference>
<comment type="caution">
    <text evidence="1">The sequence shown here is derived from an EMBL/GenBank/DDBJ whole genome shotgun (WGS) entry which is preliminary data.</text>
</comment>
<name>A0A9P8TVR5_9HYPO</name>
<evidence type="ECO:0000313" key="2">
    <source>
        <dbReference type="Proteomes" id="UP000827724"/>
    </source>
</evidence>
<reference evidence="1" key="1">
    <citation type="submission" date="2021-08" db="EMBL/GenBank/DDBJ databases">
        <title>Chromosome-Level Trichoderma cornu-damae using Hi-C Data.</title>
        <authorList>
            <person name="Kim C.S."/>
        </authorList>
    </citation>
    <scope>NUCLEOTIDE SEQUENCE</scope>
    <source>
        <strain evidence="1">KA19-0412C</strain>
    </source>
</reference>
<sequence>MLEIGSIATNFACTFRRIVRPATSSYDNAVCEEAKHPPSFQLQGCIVDPLGSDRFRICIRMLKSLFVRDEALKRQA</sequence>
<keyword evidence="2" id="KW-1185">Reference proteome</keyword>
<proteinExistence type="predicted"/>
<organism evidence="1 2">
    <name type="scientific">Trichoderma cornu-damae</name>
    <dbReference type="NCBI Taxonomy" id="654480"/>
    <lineage>
        <taxon>Eukaryota</taxon>
        <taxon>Fungi</taxon>
        <taxon>Dikarya</taxon>
        <taxon>Ascomycota</taxon>
        <taxon>Pezizomycotina</taxon>
        <taxon>Sordariomycetes</taxon>
        <taxon>Hypocreomycetidae</taxon>
        <taxon>Hypocreales</taxon>
        <taxon>Hypocreaceae</taxon>
        <taxon>Trichoderma</taxon>
    </lineage>
</organism>
<dbReference type="Proteomes" id="UP000827724">
    <property type="component" value="Unassembled WGS sequence"/>
</dbReference>
<dbReference type="AlphaFoldDB" id="A0A9P8TVR5"/>
<evidence type="ECO:0000313" key="1">
    <source>
        <dbReference type="EMBL" id="KAH6605529.1"/>
    </source>
</evidence>